<evidence type="ECO:0000313" key="1">
    <source>
        <dbReference type="EMBL" id="OGI86138.1"/>
    </source>
</evidence>
<gene>
    <name evidence="1" type="ORF">A3A01_02410</name>
</gene>
<dbReference type="STRING" id="1801770.A3A01_02410"/>
<dbReference type="EMBL" id="MFUU01000009">
    <property type="protein sequence ID" value="OGI86138.1"/>
    <property type="molecule type" value="Genomic_DNA"/>
</dbReference>
<sequence>MATLGLPGYLFLRRILTMDLTMLRRALWVFLRPLFQLISNLVNPEIGEEWLTELNKFNRREPCWVPVVKSAKVYLRRLFTFKLGATDGKDTYATARKAFRAYFDPDFENWGIMFSGVAPEAEIASDELTQSGKFSDFLGNIATDLEKRRVLGSQFLKLCRDNSDKLRGDGRANFFVLTKGDEAVMEDLSNVFVADVCVHDRGELDACLDEFRHDDVWRGVRGHRVFSPQQ</sequence>
<comment type="caution">
    <text evidence="1">The sequence shown here is derived from an EMBL/GenBank/DDBJ whole genome shotgun (WGS) entry which is preliminary data.</text>
</comment>
<evidence type="ECO:0000313" key="2">
    <source>
        <dbReference type="Proteomes" id="UP000179352"/>
    </source>
</evidence>
<name>A0A1F6WW91_9BACT</name>
<accession>A0A1F6WW91</accession>
<organism evidence="1 2">
    <name type="scientific">Candidatus Nomurabacteria bacterium RIFCSPLOWO2_01_FULL_39_17</name>
    <dbReference type="NCBI Taxonomy" id="1801770"/>
    <lineage>
        <taxon>Bacteria</taxon>
        <taxon>Candidatus Nomuraibacteriota</taxon>
    </lineage>
</organism>
<protein>
    <submittedName>
        <fullName evidence="1">Uncharacterized protein</fullName>
    </submittedName>
</protein>
<dbReference type="AlphaFoldDB" id="A0A1F6WW91"/>
<reference evidence="1 2" key="1">
    <citation type="journal article" date="2016" name="Nat. Commun.">
        <title>Thousands of microbial genomes shed light on interconnected biogeochemical processes in an aquifer system.</title>
        <authorList>
            <person name="Anantharaman K."/>
            <person name="Brown C.T."/>
            <person name="Hug L.A."/>
            <person name="Sharon I."/>
            <person name="Castelle C.J."/>
            <person name="Probst A.J."/>
            <person name="Thomas B.C."/>
            <person name="Singh A."/>
            <person name="Wilkins M.J."/>
            <person name="Karaoz U."/>
            <person name="Brodie E.L."/>
            <person name="Williams K.H."/>
            <person name="Hubbard S.S."/>
            <person name="Banfield J.F."/>
        </authorList>
    </citation>
    <scope>NUCLEOTIDE SEQUENCE [LARGE SCALE GENOMIC DNA]</scope>
</reference>
<proteinExistence type="predicted"/>
<dbReference type="Proteomes" id="UP000179352">
    <property type="component" value="Unassembled WGS sequence"/>
</dbReference>